<dbReference type="RefSeq" id="XP_034232168.1">
    <property type="nucleotide sequence ID" value="XM_034376277.1"/>
</dbReference>
<evidence type="ECO:0000256" key="3">
    <source>
        <dbReference type="ARBA" id="ARBA00093310"/>
    </source>
</evidence>
<feature type="region of interest" description="Disordered" evidence="4">
    <location>
        <begin position="198"/>
        <end position="224"/>
    </location>
</feature>
<dbReference type="Gene3D" id="1.10.238.220">
    <property type="match status" value="1"/>
</dbReference>
<dbReference type="PROSITE" id="PS00018">
    <property type="entry name" value="EF_HAND_1"/>
    <property type="match status" value="1"/>
</dbReference>
<dbReference type="KEGG" id="tpal:117640057"/>
<feature type="compositionally biased region" description="Polar residues" evidence="4">
    <location>
        <begin position="270"/>
        <end position="279"/>
    </location>
</feature>
<feature type="region of interest" description="Disordered" evidence="4">
    <location>
        <begin position="984"/>
        <end position="1019"/>
    </location>
</feature>
<keyword evidence="1" id="KW-0479">Metal-binding</keyword>
<evidence type="ECO:0000313" key="7">
    <source>
        <dbReference type="RefSeq" id="XP_034232168.1"/>
    </source>
</evidence>
<evidence type="ECO:0000256" key="1">
    <source>
        <dbReference type="ARBA" id="ARBA00022723"/>
    </source>
</evidence>
<accession>A0A6P8XYK3</accession>
<evidence type="ECO:0000256" key="2">
    <source>
        <dbReference type="ARBA" id="ARBA00022837"/>
    </source>
</evidence>
<dbReference type="OrthoDB" id="5586at2759"/>
<dbReference type="GO" id="GO:0019888">
    <property type="term" value="F:protein phosphatase regulator activity"/>
    <property type="evidence" value="ECO:0007669"/>
    <property type="project" value="TreeGrafter"/>
</dbReference>
<dbReference type="Pfam" id="PF13499">
    <property type="entry name" value="EF-hand_7"/>
    <property type="match status" value="1"/>
</dbReference>
<dbReference type="Pfam" id="PF21161">
    <property type="entry name" value="P2R3B_EF-hand"/>
    <property type="match status" value="1"/>
</dbReference>
<sequence length="1019" mass="114084">MDRPHGQTQSQSRQAAPYRLQVSRPLLHAYTISDIADGNEPVVGYALPVTKGAKPQPSLLGLGQTMAASAATRTPTSSPNPNAPNNNKNKFGAAERAEPEEDIAAIAKQISDHAEAIYQTWKSRGLAPAEILNMPQSVQSSQAMEQLVNKFVVEDKARQAAQRLSPGLGQPASPTPRAVEKLVNSFVAEDKAARLRQTSPGLDLGLDDNNKVASSRRSPVPSPAIEQLVNNFVSEDKARLAAQQQQQHQQRGGKSLPSSIQFALQKFENKQTSSPTAATTPLDGRTSPTPKPSATSPGLAPAQPTRISPNKTVSQQPPLHHQEIFLETIETSFPEDLKPQRGSPVDAVDGSPAWPLKHKQRPSVARASEYLDEVAREEERLINALKTGIILAEDSKQNKKAASPTASPVKKKDKPAVDLASKPTMNGVRHPSPSAANKVPHPAARPRQTSTPSGYNQANGHSPNPVRPFLTRGSVAERVLIFEKCPSDLLLDSKRRPAPAWRAPQGDVQARAQTYSRDKDGARPGPLPGTLQRQARASRNHLIPRFYYPQGKPILAQHLDLVLKKVAAVFDNFPNQQVPRHQFGVVTKACDCPLYWKVPLFMACGGDKAGYVDVNSFLDYWRNLCSSCHNPASRFLSILTRGQRDYLLPEDFIPLVQDVVETHPGLTFLKEATEFHSRYVHTVIARIYYCVNRSWSGRISLAELRRSNLLAVMKLLEEEDDINAITQYFSYEHFYVIYCKFWELDRDHDLFIDRHDLARHSDHALSSRLIERIFSGAVTRGGRHKLREDRMSYTEFVWFLLSEEDKTHPTAVEYWFRCMDLDGDGFLSMYELEYFYEEQLQRMDAIGIETLPFEDCLCQMLDMIRPDIQGKVSLSDLKRCKMTSIFFDTFFNLEKYLDHEQRDPFASQRDHDNEGRELSDWDRYAAEEYELLVAEEGGQDAQEDLILNAAREDLLSPNLDKLSWPSRPSFKVTDFDLDLADDMANHLGSHLGDDDESLEDSDDYAGDSDDDDDDDDGSI</sequence>
<feature type="compositionally biased region" description="Acidic residues" evidence="4">
    <location>
        <begin position="993"/>
        <end position="1019"/>
    </location>
</feature>
<feature type="region of interest" description="Disordered" evidence="4">
    <location>
        <begin position="66"/>
        <end position="95"/>
    </location>
</feature>
<dbReference type="PANTHER" id="PTHR14095">
    <property type="entry name" value="PHOSPHATASE 2A REGULATORY SUBUNIT-RELATED"/>
    <property type="match status" value="1"/>
</dbReference>
<feature type="domain" description="EF-hand" evidence="5">
    <location>
        <begin position="807"/>
        <end position="842"/>
    </location>
</feature>
<feature type="region of interest" description="Disordered" evidence="4">
    <location>
        <begin position="395"/>
        <end position="469"/>
    </location>
</feature>
<feature type="compositionally biased region" description="Polar residues" evidence="4">
    <location>
        <begin position="447"/>
        <end position="462"/>
    </location>
</feature>
<evidence type="ECO:0000256" key="4">
    <source>
        <dbReference type="SAM" id="MobiDB-lite"/>
    </source>
</evidence>
<keyword evidence="2" id="KW-0106">Calcium</keyword>
<dbReference type="InterPro" id="IPR048855">
    <property type="entry name" value="P2R3A_B_D_EF-hand"/>
</dbReference>
<evidence type="ECO:0000313" key="6">
    <source>
        <dbReference type="Proteomes" id="UP000515158"/>
    </source>
</evidence>
<dbReference type="FunCoup" id="A0A6P8XYK3">
    <property type="interactions" value="52"/>
</dbReference>
<evidence type="ECO:0000259" key="5">
    <source>
        <dbReference type="PROSITE" id="PS50222"/>
    </source>
</evidence>
<comment type="function">
    <text evidence="3">The B regulatory subunit might modulate substrate selectivity and catalytic activity, and might also direct the localization of the catalytic enzyme to a particular subcellular compartment.</text>
</comment>
<dbReference type="PROSITE" id="PS50222">
    <property type="entry name" value="EF_HAND_2"/>
    <property type="match status" value="1"/>
</dbReference>
<dbReference type="Proteomes" id="UP000515158">
    <property type="component" value="Unplaced"/>
</dbReference>
<protein>
    <submittedName>
        <fullName evidence="7">Uncharacterized protein LOC117640057 isoform X1</fullName>
    </submittedName>
</protein>
<dbReference type="FunFam" id="1.10.238.220:FF:000001">
    <property type="entry name" value="Serine/threonine-protein phosphatase 2A regulatory subunit B'' subunit alpha"/>
    <property type="match status" value="1"/>
</dbReference>
<dbReference type="FunFam" id="1.10.238.10:FF:000628">
    <property type="entry name" value="Serine/threonine-protein phosphatase 2A regulatory subunit B'' subunit beta"/>
    <property type="match status" value="1"/>
</dbReference>
<feature type="compositionally biased region" description="Low complexity" evidence="4">
    <location>
        <begin position="67"/>
        <end position="87"/>
    </location>
</feature>
<feature type="region of interest" description="Disordered" evidence="4">
    <location>
        <begin position="268"/>
        <end position="317"/>
    </location>
</feature>
<feature type="compositionally biased region" description="Polar residues" evidence="4">
    <location>
        <begin position="305"/>
        <end position="317"/>
    </location>
</feature>
<dbReference type="Pfam" id="PF17958">
    <property type="entry name" value="EF-hand_13"/>
    <property type="match status" value="1"/>
</dbReference>
<feature type="region of interest" description="Disordered" evidence="4">
    <location>
        <begin position="496"/>
        <end position="531"/>
    </location>
</feature>
<dbReference type="InterPro" id="IPR018247">
    <property type="entry name" value="EF_Hand_1_Ca_BS"/>
</dbReference>
<dbReference type="SUPFAM" id="SSF47473">
    <property type="entry name" value="EF-hand"/>
    <property type="match status" value="2"/>
</dbReference>
<feature type="compositionally biased region" description="Low complexity" evidence="4">
    <location>
        <begin position="286"/>
        <end position="297"/>
    </location>
</feature>
<dbReference type="PANTHER" id="PTHR14095:SF0">
    <property type="entry name" value="MIP22305P"/>
    <property type="match status" value="1"/>
</dbReference>
<dbReference type="GeneID" id="117640057"/>
<dbReference type="FunFam" id="1.10.238.230:FF:000001">
    <property type="entry name" value="Serine/threonine-protein phosphatase 2A regulatory subunit B'' subunit beta"/>
    <property type="match status" value="1"/>
</dbReference>
<dbReference type="GO" id="GO:0000159">
    <property type="term" value="C:protein phosphatase type 2A complex"/>
    <property type="evidence" value="ECO:0007669"/>
    <property type="project" value="TreeGrafter"/>
</dbReference>
<dbReference type="InterPro" id="IPR041534">
    <property type="entry name" value="EF-hand_13"/>
</dbReference>
<dbReference type="GO" id="GO:0005509">
    <property type="term" value="F:calcium ion binding"/>
    <property type="evidence" value="ECO:0007669"/>
    <property type="project" value="InterPro"/>
</dbReference>
<dbReference type="InterPro" id="IPR002048">
    <property type="entry name" value="EF_hand_dom"/>
</dbReference>
<dbReference type="AlphaFoldDB" id="A0A6P8XYK3"/>
<keyword evidence="6" id="KW-1185">Reference proteome</keyword>
<dbReference type="InterPro" id="IPR011992">
    <property type="entry name" value="EF-hand-dom_pair"/>
</dbReference>
<dbReference type="InParanoid" id="A0A6P8XYK3"/>
<feature type="region of interest" description="Disordered" evidence="4">
    <location>
        <begin position="336"/>
        <end position="365"/>
    </location>
</feature>
<dbReference type="Gene3D" id="1.10.238.10">
    <property type="entry name" value="EF-hand"/>
    <property type="match status" value="1"/>
</dbReference>
<dbReference type="Gene3D" id="1.10.238.230">
    <property type="match status" value="1"/>
</dbReference>
<gene>
    <name evidence="7" type="primary">LOC117640057</name>
</gene>
<reference evidence="7" key="1">
    <citation type="submission" date="2025-08" db="UniProtKB">
        <authorList>
            <consortium name="RefSeq"/>
        </authorList>
    </citation>
    <scope>IDENTIFICATION</scope>
    <source>
        <tissue evidence="7">Total insect</tissue>
    </source>
</reference>
<name>A0A6P8XYK3_THRPL</name>
<proteinExistence type="predicted"/>
<organism evidence="7">
    <name type="scientific">Thrips palmi</name>
    <name type="common">Melon thrips</name>
    <dbReference type="NCBI Taxonomy" id="161013"/>
    <lineage>
        <taxon>Eukaryota</taxon>
        <taxon>Metazoa</taxon>
        <taxon>Ecdysozoa</taxon>
        <taxon>Arthropoda</taxon>
        <taxon>Hexapoda</taxon>
        <taxon>Insecta</taxon>
        <taxon>Pterygota</taxon>
        <taxon>Neoptera</taxon>
        <taxon>Paraneoptera</taxon>
        <taxon>Thysanoptera</taxon>
        <taxon>Terebrantia</taxon>
        <taxon>Thripoidea</taxon>
        <taxon>Thripidae</taxon>
        <taxon>Thrips</taxon>
    </lineage>
</organism>